<proteinExistence type="predicted"/>
<accession>A0A3B0ZX13</accession>
<dbReference type="AlphaFoldDB" id="A0A3B0ZX13"/>
<reference evidence="2" key="1">
    <citation type="submission" date="2018-06" db="EMBL/GenBank/DDBJ databases">
        <authorList>
            <person name="Zhirakovskaya E."/>
        </authorList>
    </citation>
    <scope>NUCLEOTIDE SEQUENCE</scope>
</reference>
<feature type="region of interest" description="Disordered" evidence="1">
    <location>
        <begin position="46"/>
        <end position="65"/>
    </location>
</feature>
<gene>
    <name evidence="2" type="ORF">MNBD_GAMMA20-64</name>
</gene>
<dbReference type="EMBL" id="UOFU01000137">
    <property type="protein sequence ID" value="VAW98068.1"/>
    <property type="molecule type" value="Genomic_DNA"/>
</dbReference>
<protein>
    <recommendedName>
        <fullName evidence="3">Crp/Fnr family transcriptional regulator</fullName>
    </recommendedName>
</protein>
<evidence type="ECO:0000313" key="2">
    <source>
        <dbReference type="EMBL" id="VAW98068.1"/>
    </source>
</evidence>
<evidence type="ECO:0000256" key="1">
    <source>
        <dbReference type="SAM" id="MobiDB-lite"/>
    </source>
</evidence>
<sequence length="132" mass="15168">MVLQIPVGKRKNLTAAEKKLLAQFKCLSEIQRETLLSFAEFLTTQAPQDQAEATPLPEPRYTPRPEQESVIAAIKRLNATYFMLENRAALLNETSLLMTQHVMQGRDIREVIDELETVFARFFAEWQAETRS</sequence>
<organism evidence="2">
    <name type="scientific">hydrothermal vent metagenome</name>
    <dbReference type="NCBI Taxonomy" id="652676"/>
    <lineage>
        <taxon>unclassified sequences</taxon>
        <taxon>metagenomes</taxon>
        <taxon>ecological metagenomes</taxon>
    </lineage>
</organism>
<evidence type="ECO:0008006" key="3">
    <source>
        <dbReference type="Google" id="ProtNLM"/>
    </source>
</evidence>
<name>A0A3B0ZX13_9ZZZZ</name>